<protein>
    <submittedName>
        <fullName evidence="5">LCP family protein required for cell wall assembly</fullName>
    </submittedName>
</protein>
<dbReference type="NCBIfam" id="TIGR00350">
    <property type="entry name" value="lytR_cpsA_psr"/>
    <property type="match status" value="1"/>
</dbReference>
<dbReference type="Pfam" id="PF03816">
    <property type="entry name" value="LytR_cpsA_psr"/>
    <property type="match status" value="1"/>
</dbReference>
<name>A0A7Y9LCC8_9ACTN</name>
<keyword evidence="6" id="KW-1185">Reference proteome</keyword>
<evidence type="ECO:0000256" key="2">
    <source>
        <dbReference type="SAM" id="MobiDB-lite"/>
    </source>
</evidence>
<dbReference type="Gene3D" id="3.40.630.190">
    <property type="entry name" value="LCP protein"/>
    <property type="match status" value="1"/>
</dbReference>
<feature type="compositionally biased region" description="Basic and acidic residues" evidence="2">
    <location>
        <begin position="463"/>
        <end position="487"/>
    </location>
</feature>
<keyword evidence="3" id="KW-0472">Membrane</keyword>
<feature type="transmembrane region" description="Helical" evidence="3">
    <location>
        <begin position="129"/>
        <end position="153"/>
    </location>
</feature>
<dbReference type="PANTHER" id="PTHR33392">
    <property type="entry name" value="POLYISOPRENYL-TEICHOIC ACID--PEPTIDOGLYCAN TEICHOIC ACID TRANSFERASE TAGU"/>
    <property type="match status" value="1"/>
</dbReference>
<comment type="similarity">
    <text evidence="1">Belongs to the LytR/CpsA/Psr (LCP) family.</text>
</comment>
<dbReference type="InterPro" id="IPR004474">
    <property type="entry name" value="LytR_CpsA_psr"/>
</dbReference>
<comment type="caution">
    <text evidence="5">The sequence shown here is derived from an EMBL/GenBank/DDBJ whole genome shotgun (WGS) entry which is preliminary data.</text>
</comment>
<evidence type="ECO:0000313" key="5">
    <source>
        <dbReference type="EMBL" id="NYE70771.1"/>
    </source>
</evidence>
<dbReference type="RefSeq" id="WP_179750479.1">
    <property type="nucleotide sequence ID" value="NZ_JACCBU010000001.1"/>
</dbReference>
<dbReference type="InterPro" id="IPR050922">
    <property type="entry name" value="LytR/CpsA/Psr_CW_biosynth"/>
</dbReference>
<organism evidence="5 6">
    <name type="scientific">Microlunatus parietis</name>
    <dbReference type="NCBI Taxonomy" id="682979"/>
    <lineage>
        <taxon>Bacteria</taxon>
        <taxon>Bacillati</taxon>
        <taxon>Actinomycetota</taxon>
        <taxon>Actinomycetes</taxon>
        <taxon>Propionibacteriales</taxon>
        <taxon>Propionibacteriaceae</taxon>
        <taxon>Microlunatus</taxon>
    </lineage>
</organism>
<evidence type="ECO:0000256" key="1">
    <source>
        <dbReference type="ARBA" id="ARBA00006068"/>
    </source>
</evidence>
<feature type="region of interest" description="Disordered" evidence="2">
    <location>
        <begin position="445"/>
        <end position="497"/>
    </location>
</feature>
<accession>A0A7Y9LCC8</accession>
<feature type="domain" description="Cell envelope-related transcriptional attenuator" evidence="4">
    <location>
        <begin position="194"/>
        <end position="369"/>
    </location>
</feature>
<evidence type="ECO:0000313" key="6">
    <source>
        <dbReference type="Proteomes" id="UP000569914"/>
    </source>
</evidence>
<evidence type="ECO:0000259" key="4">
    <source>
        <dbReference type="Pfam" id="PF03816"/>
    </source>
</evidence>
<dbReference type="AlphaFoldDB" id="A0A7Y9LCC8"/>
<proteinExistence type="inferred from homology"/>
<dbReference type="EMBL" id="JACCBU010000001">
    <property type="protein sequence ID" value="NYE70771.1"/>
    <property type="molecule type" value="Genomic_DNA"/>
</dbReference>
<feature type="transmembrane region" description="Helical" evidence="3">
    <location>
        <begin position="61"/>
        <end position="83"/>
    </location>
</feature>
<keyword evidence="3" id="KW-0812">Transmembrane</keyword>
<dbReference type="PANTHER" id="PTHR33392:SF6">
    <property type="entry name" value="POLYISOPRENYL-TEICHOIC ACID--PEPTIDOGLYCAN TEICHOIC ACID TRANSFERASE TAGU"/>
    <property type="match status" value="1"/>
</dbReference>
<feature type="transmembrane region" description="Helical" evidence="3">
    <location>
        <begin position="95"/>
        <end position="117"/>
    </location>
</feature>
<sequence length="497" mass="53391">MSDTSPFRRQESGPSPDAVERAGDRIKLRRGLTYLGMTLVLPGSAQLAAGNKRVGRFALRAWAVLWALIAIAVLLAVFARGLAITLFTADPVLRVVQVLLIAVGIAWALLLLDAWRLSRPPELARRHRLGFAIAHLVLVVLICGALFATAGIVSSQRTLIAGVFAGGGRTETQAGRINVLLLGGDAGKNRVGLRPDSLTVASIDAETGRTVLFSLPRNLEDVPFPEGSPLREKFPNGFGCPDHSCMLNAVYTYASDHKELYPGVKDPGVQATKEAVEGATGLKINYYAMVDLKGFEALIDAVGGITLDVHKRVPIGGGSSRIFGWIEPGDDVKMDGYHALWFARSREGSSDYERMARQKCVMNAMLNQLEPVTVLTKFNEIAKAGEEIVESDVPASEIDKLLGLALKAKEQKIASVAFVPPLIHSGNPDFGVIRGTVANRIAVAENADLPKDQRTPPPPVVPDRPKPPVTKKAEPKSDAAKKPKPDTDDLGEICSTN</sequence>
<evidence type="ECO:0000256" key="3">
    <source>
        <dbReference type="SAM" id="Phobius"/>
    </source>
</evidence>
<dbReference type="Proteomes" id="UP000569914">
    <property type="component" value="Unassembled WGS sequence"/>
</dbReference>
<gene>
    <name evidence="5" type="ORF">BKA15_002100</name>
</gene>
<reference evidence="5 6" key="1">
    <citation type="submission" date="2020-07" db="EMBL/GenBank/DDBJ databases">
        <title>Sequencing the genomes of 1000 actinobacteria strains.</title>
        <authorList>
            <person name="Klenk H.-P."/>
        </authorList>
    </citation>
    <scope>NUCLEOTIDE SEQUENCE [LARGE SCALE GENOMIC DNA]</scope>
    <source>
        <strain evidence="5 6">DSM 22083</strain>
    </source>
</reference>
<keyword evidence="3" id="KW-1133">Transmembrane helix</keyword>